<evidence type="ECO:0000313" key="1">
    <source>
        <dbReference type="EMBL" id="MCH6172162.1"/>
    </source>
</evidence>
<dbReference type="EMBL" id="JAKXMK010000058">
    <property type="protein sequence ID" value="MCH6172162.1"/>
    <property type="molecule type" value="Genomic_DNA"/>
</dbReference>
<keyword evidence="2" id="KW-1185">Reference proteome</keyword>
<evidence type="ECO:0000313" key="2">
    <source>
        <dbReference type="Proteomes" id="UP001299970"/>
    </source>
</evidence>
<name>A0ABS9TUI6_9PSEU</name>
<accession>A0ABS9TUI6</accession>
<dbReference type="RefSeq" id="WP_241042968.1">
    <property type="nucleotide sequence ID" value="NZ_BAAAJF010000013.1"/>
</dbReference>
<evidence type="ECO:0008006" key="3">
    <source>
        <dbReference type="Google" id="ProtNLM"/>
    </source>
</evidence>
<dbReference type="Proteomes" id="UP001299970">
    <property type="component" value="Unassembled WGS sequence"/>
</dbReference>
<comment type="caution">
    <text evidence="1">The sequence shown here is derived from an EMBL/GenBank/DDBJ whole genome shotgun (WGS) entry which is preliminary data.</text>
</comment>
<protein>
    <recommendedName>
        <fullName evidence="3">Antibiotic biosynthesis monooxygenase</fullName>
    </recommendedName>
</protein>
<sequence>MFLGAYHFDGHADDLLPAYHRLLEGLPPGAVQLQLCVGTERGLTVFDTCPSRAEFAAFSGGDALRAALAAAGLPQPRVEQVGDVQHSVVGVSR</sequence>
<reference evidence="1 2" key="1">
    <citation type="submission" date="2022-03" db="EMBL/GenBank/DDBJ databases">
        <title>Pseudonocardia alaer sp. nov., a novel actinomycete isolated from reed forest soil.</title>
        <authorList>
            <person name="Wang L."/>
        </authorList>
    </citation>
    <scope>NUCLEOTIDE SEQUENCE [LARGE SCALE GENOMIC DNA]</scope>
    <source>
        <strain evidence="1 2">Y-16303</strain>
    </source>
</reference>
<proteinExistence type="predicted"/>
<organism evidence="1 2">
    <name type="scientific">Pseudonocardia alaniniphila</name>
    <dbReference type="NCBI Taxonomy" id="75291"/>
    <lineage>
        <taxon>Bacteria</taxon>
        <taxon>Bacillati</taxon>
        <taxon>Actinomycetota</taxon>
        <taxon>Actinomycetes</taxon>
        <taxon>Pseudonocardiales</taxon>
        <taxon>Pseudonocardiaceae</taxon>
        <taxon>Pseudonocardia</taxon>
    </lineage>
</organism>
<gene>
    <name evidence="1" type="ORF">MMF94_41335</name>
</gene>